<name>A0AAD5BNY8_AMBAR</name>
<evidence type="ECO:0000313" key="2">
    <source>
        <dbReference type="EMBL" id="KAI7726918.1"/>
    </source>
</evidence>
<dbReference type="AlphaFoldDB" id="A0AAD5BNY8"/>
<dbReference type="Proteomes" id="UP001206925">
    <property type="component" value="Unassembled WGS sequence"/>
</dbReference>
<organism evidence="2 3">
    <name type="scientific">Ambrosia artemisiifolia</name>
    <name type="common">Common ragweed</name>
    <dbReference type="NCBI Taxonomy" id="4212"/>
    <lineage>
        <taxon>Eukaryota</taxon>
        <taxon>Viridiplantae</taxon>
        <taxon>Streptophyta</taxon>
        <taxon>Embryophyta</taxon>
        <taxon>Tracheophyta</taxon>
        <taxon>Spermatophyta</taxon>
        <taxon>Magnoliopsida</taxon>
        <taxon>eudicotyledons</taxon>
        <taxon>Gunneridae</taxon>
        <taxon>Pentapetalae</taxon>
        <taxon>asterids</taxon>
        <taxon>campanulids</taxon>
        <taxon>Asterales</taxon>
        <taxon>Asteraceae</taxon>
        <taxon>Asteroideae</taxon>
        <taxon>Heliantheae alliance</taxon>
        <taxon>Heliantheae</taxon>
        <taxon>Ambrosia</taxon>
    </lineage>
</organism>
<keyword evidence="1" id="KW-0812">Transmembrane</keyword>
<reference evidence="2" key="1">
    <citation type="submission" date="2022-06" db="EMBL/GenBank/DDBJ databases">
        <title>Uncovering the hologenomic basis of an extraordinary plant invasion.</title>
        <authorList>
            <person name="Bieker V.C."/>
            <person name="Martin M.D."/>
            <person name="Gilbert T."/>
            <person name="Hodgins K."/>
            <person name="Battlay P."/>
            <person name="Petersen B."/>
            <person name="Wilson J."/>
        </authorList>
    </citation>
    <scope>NUCLEOTIDE SEQUENCE</scope>
    <source>
        <strain evidence="2">AA19_3_7</strain>
        <tissue evidence="2">Leaf</tissue>
    </source>
</reference>
<proteinExistence type="predicted"/>
<evidence type="ECO:0000256" key="1">
    <source>
        <dbReference type="SAM" id="Phobius"/>
    </source>
</evidence>
<protein>
    <submittedName>
        <fullName evidence="2">Uncharacterized protein</fullName>
    </submittedName>
</protein>
<keyword evidence="3" id="KW-1185">Reference proteome</keyword>
<keyword evidence="1" id="KW-1133">Transmembrane helix</keyword>
<feature type="transmembrane region" description="Helical" evidence="1">
    <location>
        <begin position="6"/>
        <end position="24"/>
    </location>
</feature>
<comment type="caution">
    <text evidence="2">The sequence shown here is derived from an EMBL/GenBank/DDBJ whole genome shotgun (WGS) entry which is preliminary data.</text>
</comment>
<dbReference type="EMBL" id="JAMZMK010011491">
    <property type="protein sequence ID" value="KAI7726918.1"/>
    <property type="molecule type" value="Genomic_DNA"/>
</dbReference>
<accession>A0AAD5BNY8</accession>
<sequence length="99" mass="11560">FPPIFSIPPILLFSLVLYTCLYKIHMVVSLPSSSTPDLWHYHAFNLSRPPRRSIHRHHNLSTFQPRSLTFTKVCLNFEELGKLREVESLNICENLADHM</sequence>
<gene>
    <name evidence="2" type="ORF">M8C21_033664</name>
</gene>
<evidence type="ECO:0000313" key="3">
    <source>
        <dbReference type="Proteomes" id="UP001206925"/>
    </source>
</evidence>
<feature type="non-terminal residue" evidence="2">
    <location>
        <position position="1"/>
    </location>
</feature>
<keyword evidence="1" id="KW-0472">Membrane</keyword>
<feature type="non-terminal residue" evidence="2">
    <location>
        <position position="99"/>
    </location>
</feature>